<evidence type="ECO:0000259" key="6">
    <source>
        <dbReference type="PROSITE" id="PS50089"/>
    </source>
</evidence>
<organism evidence="7">
    <name type="scientific">Rhipicephalus pulchellus</name>
    <name type="common">Yellow backed tick</name>
    <name type="synonym">Dermacentor pulchellus</name>
    <dbReference type="NCBI Taxonomy" id="72859"/>
    <lineage>
        <taxon>Eukaryota</taxon>
        <taxon>Metazoa</taxon>
        <taxon>Ecdysozoa</taxon>
        <taxon>Arthropoda</taxon>
        <taxon>Chelicerata</taxon>
        <taxon>Arachnida</taxon>
        <taxon>Acari</taxon>
        <taxon>Parasitiformes</taxon>
        <taxon>Ixodida</taxon>
        <taxon>Ixodoidea</taxon>
        <taxon>Ixodidae</taxon>
        <taxon>Rhipicephalinae</taxon>
        <taxon>Rhipicephalus</taxon>
        <taxon>Rhipicephalus</taxon>
    </lineage>
</organism>
<dbReference type="InterPro" id="IPR013083">
    <property type="entry name" value="Znf_RING/FYVE/PHD"/>
</dbReference>
<dbReference type="EMBL" id="GACK01001829">
    <property type="protein sequence ID" value="JAA63205.1"/>
    <property type="molecule type" value="mRNA"/>
</dbReference>
<accession>L7MGV0</accession>
<dbReference type="GO" id="GO:0008270">
    <property type="term" value="F:zinc ion binding"/>
    <property type="evidence" value="ECO:0007669"/>
    <property type="project" value="UniProtKB-KW"/>
</dbReference>
<evidence type="ECO:0000256" key="3">
    <source>
        <dbReference type="ARBA" id="ARBA00022771"/>
    </source>
</evidence>
<dbReference type="SMART" id="SM00184">
    <property type="entry name" value="RING"/>
    <property type="match status" value="1"/>
</dbReference>
<dbReference type="CDD" id="cd16545">
    <property type="entry name" value="RING-HC_RNF141"/>
    <property type="match status" value="1"/>
</dbReference>
<dbReference type="InterPro" id="IPR043400">
    <property type="entry name" value="RING-HC_RNF141"/>
</dbReference>
<keyword evidence="3 5" id="KW-0863">Zinc-finger</keyword>
<keyword evidence="4" id="KW-0862">Zinc</keyword>
<reference evidence="7" key="1">
    <citation type="submission" date="2012-11" db="EMBL/GenBank/DDBJ databases">
        <authorList>
            <person name="Lucero-Rivera Y.E."/>
            <person name="Tovar-Ramirez D."/>
        </authorList>
    </citation>
    <scope>NUCLEOTIDE SEQUENCE</scope>
    <source>
        <tissue evidence="7">Salivary gland</tissue>
    </source>
</reference>
<dbReference type="InterPro" id="IPR017907">
    <property type="entry name" value="Znf_RING_CS"/>
</dbReference>
<dbReference type="Pfam" id="PF13920">
    <property type="entry name" value="zf-C3HC4_3"/>
    <property type="match status" value="1"/>
</dbReference>
<dbReference type="GO" id="GO:0004842">
    <property type="term" value="F:ubiquitin-protein transferase activity"/>
    <property type="evidence" value="ECO:0007669"/>
    <property type="project" value="TreeGrafter"/>
</dbReference>
<evidence type="ECO:0000256" key="4">
    <source>
        <dbReference type="ARBA" id="ARBA00022833"/>
    </source>
</evidence>
<dbReference type="InterPro" id="IPR001841">
    <property type="entry name" value="Znf_RING"/>
</dbReference>
<dbReference type="InterPro" id="IPR047126">
    <property type="entry name" value="RNF141-like"/>
</dbReference>
<dbReference type="PANTHER" id="PTHR12109">
    <property type="entry name" value="RING FINGER PROTEIN 141-RELATED"/>
    <property type="match status" value="1"/>
</dbReference>
<dbReference type="AlphaFoldDB" id="L7MGV0"/>
<evidence type="ECO:0000313" key="7">
    <source>
        <dbReference type="EMBL" id="JAA63205.1"/>
    </source>
</evidence>
<evidence type="ECO:0000256" key="1">
    <source>
        <dbReference type="ARBA" id="ARBA00022017"/>
    </source>
</evidence>
<sequence length="234" mass="25758">QITSASGQLTVVAVRQGRASDAGAEAMGSHLSSEVMGAFRQSQVFGEITTITFERLMAKVKELNDICQCLTDTKNRHLLFEVCGTSETPVLWKSEVRILCRKVGAGDGQARLLTLRQFLHTYHTIKAYYSAAASSGAANMCTSTFLSGVLGTELEECCICMEHRPEVTLPCTHSYCLRCIEQWNVSNTTCPLCREEFESTNETWVISEAPESSEVLSEMQKALSKLPEQKSSPS</sequence>
<evidence type="ECO:0000256" key="2">
    <source>
        <dbReference type="ARBA" id="ARBA00022723"/>
    </source>
</evidence>
<keyword evidence="2" id="KW-0479">Metal-binding</keyword>
<dbReference type="PANTHER" id="PTHR12109:SF3">
    <property type="entry name" value="RING FINGER PROTEIN 141"/>
    <property type="match status" value="1"/>
</dbReference>
<dbReference type="Gene3D" id="3.30.40.10">
    <property type="entry name" value="Zinc/RING finger domain, C3HC4 (zinc finger)"/>
    <property type="match status" value="1"/>
</dbReference>
<feature type="domain" description="RING-type" evidence="6">
    <location>
        <begin position="157"/>
        <end position="194"/>
    </location>
</feature>
<protein>
    <recommendedName>
        <fullName evidence="1">RING finger protein 141</fullName>
    </recommendedName>
</protein>
<evidence type="ECO:0000256" key="5">
    <source>
        <dbReference type="PROSITE-ProRule" id="PRU00175"/>
    </source>
</evidence>
<feature type="non-terminal residue" evidence="7">
    <location>
        <position position="1"/>
    </location>
</feature>
<dbReference type="PROSITE" id="PS50089">
    <property type="entry name" value="ZF_RING_2"/>
    <property type="match status" value="1"/>
</dbReference>
<dbReference type="SUPFAM" id="SSF57850">
    <property type="entry name" value="RING/U-box"/>
    <property type="match status" value="1"/>
</dbReference>
<name>L7MGV0_RHIPC</name>
<dbReference type="GO" id="GO:0051865">
    <property type="term" value="P:protein autoubiquitination"/>
    <property type="evidence" value="ECO:0007669"/>
    <property type="project" value="TreeGrafter"/>
</dbReference>
<proteinExistence type="evidence at transcript level"/>
<dbReference type="PROSITE" id="PS00518">
    <property type="entry name" value="ZF_RING_1"/>
    <property type="match status" value="1"/>
</dbReference>
<reference evidence="7" key="2">
    <citation type="journal article" date="2015" name="J. Proteomics">
        <title>Sexual differences in the sialomes of the zebra tick, Rhipicephalus pulchellus.</title>
        <authorList>
            <person name="Tan A.W."/>
            <person name="Francischetti I.M."/>
            <person name="Slovak M."/>
            <person name="Kini R.M."/>
            <person name="Ribeiro J.M."/>
        </authorList>
    </citation>
    <scope>NUCLEOTIDE SEQUENCE</scope>
    <source>
        <tissue evidence="7">Salivary gland</tissue>
    </source>
</reference>